<evidence type="ECO:0008006" key="4">
    <source>
        <dbReference type="Google" id="ProtNLM"/>
    </source>
</evidence>
<feature type="region of interest" description="Disordered" evidence="2">
    <location>
        <begin position="143"/>
        <end position="163"/>
    </location>
</feature>
<keyword evidence="1" id="KW-0175">Coiled coil</keyword>
<name>A0A0F9QLP9_9ZZZZ</name>
<reference evidence="3" key="1">
    <citation type="journal article" date="2015" name="Nature">
        <title>Complex archaea that bridge the gap between prokaryotes and eukaryotes.</title>
        <authorList>
            <person name="Spang A."/>
            <person name="Saw J.H."/>
            <person name="Jorgensen S.L."/>
            <person name="Zaremba-Niedzwiedzka K."/>
            <person name="Martijn J."/>
            <person name="Lind A.E."/>
            <person name="van Eijk R."/>
            <person name="Schleper C."/>
            <person name="Guy L."/>
            <person name="Ettema T.J."/>
        </authorList>
    </citation>
    <scope>NUCLEOTIDE SEQUENCE</scope>
</reference>
<feature type="compositionally biased region" description="Polar residues" evidence="2">
    <location>
        <begin position="7"/>
        <end position="24"/>
    </location>
</feature>
<accession>A0A0F9QLP9</accession>
<evidence type="ECO:0000313" key="3">
    <source>
        <dbReference type="EMBL" id="KKN37922.1"/>
    </source>
</evidence>
<feature type="coiled-coil region" evidence="1">
    <location>
        <begin position="30"/>
        <end position="57"/>
    </location>
</feature>
<proteinExistence type="predicted"/>
<evidence type="ECO:0000256" key="1">
    <source>
        <dbReference type="SAM" id="Coils"/>
    </source>
</evidence>
<sequence length="163" mass="18617">MERKTFRFSQRANASASSSPNQLALTPEDEDNLRGYVDKIQETIEVLEREIQAIKGGDLGIVSTVFDEKARLLKWLELQTPLVEPFINQPIAQQLEIKHHLSRLKKYVEEDSTMLSRMAVAARTILREVEKISNRNELDGNYGKLGQRVSGQSGNNMRVDQKY</sequence>
<feature type="compositionally biased region" description="Polar residues" evidence="2">
    <location>
        <begin position="149"/>
        <end position="163"/>
    </location>
</feature>
<evidence type="ECO:0000256" key="2">
    <source>
        <dbReference type="SAM" id="MobiDB-lite"/>
    </source>
</evidence>
<comment type="caution">
    <text evidence="3">The sequence shown here is derived from an EMBL/GenBank/DDBJ whole genome shotgun (WGS) entry which is preliminary data.</text>
</comment>
<feature type="region of interest" description="Disordered" evidence="2">
    <location>
        <begin position="1"/>
        <end position="27"/>
    </location>
</feature>
<dbReference type="EMBL" id="LAZR01001862">
    <property type="protein sequence ID" value="KKN37922.1"/>
    <property type="molecule type" value="Genomic_DNA"/>
</dbReference>
<gene>
    <name evidence="3" type="ORF">LCGC14_0758730</name>
</gene>
<protein>
    <recommendedName>
        <fullName evidence="4">Flagellar biosynthesis protein FlgN</fullName>
    </recommendedName>
</protein>
<dbReference type="AlphaFoldDB" id="A0A0F9QLP9"/>
<organism evidence="3">
    <name type="scientific">marine sediment metagenome</name>
    <dbReference type="NCBI Taxonomy" id="412755"/>
    <lineage>
        <taxon>unclassified sequences</taxon>
        <taxon>metagenomes</taxon>
        <taxon>ecological metagenomes</taxon>
    </lineage>
</organism>